<evidence type="ECO:0000313" key="2">
    <source>
        <dbReference type="Proteomes" id="UP000034154"/>
    </source>
</evidence>
<evidence type="ECO:0000313" key="1">
    <source>
        <dbReference type="EMBL" id="KKT71737.1"/>
    </source>
</evidence>
<organism evidence="1 2">
    <name type="scientific">Candidatus Uhrbacteria bacterium GW2011_GWF2_44_350</name>
    <dbReference type="NCBI Taxonomy" id="1619000"/>
    <lineage>
        <taxon>Bacteria</taxon>
        <taxon>Candidatus Uhriibacteriota</taxon>
    </lineage>
</organism>
<comment type="caution">
    <text evidence="1">The sequence shown here is derived from an EMBL/GenBank/DDBJ whole genome shotgun (WGS) entry which is preliminary data.</text>
</comment>
<name>A0A0G1LSA1_9BACT</name>
<proteinExistence type="predicted"/>
<reference evidence="1 2" key="1">
    <citation type="journal article" date="2015" name="Nature">
        <title>rRNA introns, odd ribosomes, and small enigmatic genomes across a large radiation of phyla.</title>
        <authorList>
            <person name="Brown C.T."/>
            <person name="Hug L.A."/>
            <person name="Thomas B.C."/>
            <person name="Sharon I."/>
            <person name="Castelle C.J."/>
            <person name="Singh A."/>
            <person name="Wilkins M.J."/>
            <person name="Williams K.H."/>
            <person name="Banfield J.F."/>
        </authorList>
    </citation>
    <scope>NUCLEOTIDE SEQUENCE [LARGE SCALE GENOMIC DNA]</scope>
</reference>
<dbReference type="EMBL" id="LCJB01000009">
    <property type="protein sequence ID" value="KKT71737.1"/>
    <property type="molecule type" value="Genomic_DNA"/>
</dbReference>
<dbReference type="Proteomes" id="UP000034154">
    <property type="component" value="Unassembled WGS sequence"/>
</dbReference>
<accession>A0A0G1LSA1</accession>
<sequence>MTENNHETIARREALKAEFQEIWQKYVEEKLLLVKKGLDGWVQLKFVKPEEVAPAMEKKRQELVAVTDFEKRVALYTNNFYGCWPGGLYRGGDPVYEAGLEDNPQARAARQYISEVVDKCIAECGYQDIAEAIGKKDPKISPETCAVALLEVFLAAAKEISIDDLRR</sequence>
<protein>
    <submittedName>
        <fullName evidence="1">Uncharacterized protein</fullName>
    </submittedName>
</protein>
<gene>
    <name evidence="1" type="ORF">UW63_C0009G0006</name>
</gene>
<dbReference type="AlphaFoldDB" id="A0A0G1LSA1"/>